<sequence>MAEKMGLASTLLLKYQAGVIPSPQEALELFERIDDNINFLVLLLKKLVEAVKAIVQGVIDTLKALADGIRSLFPEQETRTAFIPDREPLGEEGPGVLPAHRWPAVHGQIARPGPQ</sequence>
<dbReference type="RefSeq" id="WP_043410351.1">
    <property type="nucleotide sequence ID" value="NZ_JPMI01000310.1"/>
</dbReference>
<dbReference type="Proteomes" id="UP000028547">
    <property type="component" value="Unassembled WGS sequence"/>
</dbReference>
<accession>A0A084SHN8</accession>
<gene>
    <name evidence="1" type="ORF">Q664_44250</name>
</gene>
<protein>
    <submittedName>
        <fullName evidence="1">Uncharacterized protein</fullName>
    </submittedName>
</protein>
<proteinExistence type="predicted"/>
<evidence type="ECO:0000313" key="1">
    <source>
        <dbReference type="EMBL" id="KFA87973.1"/>
    </source>
</evidence>
<dbReference type="EMBL" id="JPMI01000310">
    <property type="protein sequence ID" value="KFA87973.1"/>
    <property type="molecule type" value="Genomic_DNA"/>
</dbReference>
<comment type="caution">
    <text evidence="1">The sequence shown here is derived from an EMBL/GenBank/DDBJ whole genome shotgun (WGS) entry which is preliminary data.</text>
</comment>
<name>A0A084SHN8_9BACT</name>
<organism evidence="1 2">
    <name type="scientific">Archangium violaceum Cb vi76</name>
    <dbReference type="NCBI Taxonomy" id="1406225"/>
    <lineage>
        <taxon>Bacteria</taxon>
        <taxon>Pseudomonadati</taxon>
        <taxon>Myxococcota</taxon>
        <taxon>Myxococcia</taxon>
        <taxon>Myxococcales</taxon>
        <taxon>Cystobacterineae</taxon>
        <taxon>Archangiaceae</taxon>
        <taxon>Archangium</taxon>
    </lineage>
</organism>
<dbReference type="AlphaFoldDB" id="A0A084SHN8"/>
<reference evidence="1 2" key="1">
    <citation type="submission" date="2014-07" db="EMBL/GenBank/DDBJ databases">
        <title>Draft Genome Sequence of Gephyronic Acid Producer, Cystobacter violaceus Strain Cb vi76.</title>
        <authorList>
            <person name="Stevens D.C."/>
            <person name="Young J."/>
            <person name="Carmichael R."/>
            <person name="Tan J."/>
            <person name="Taylor R.E."/>
        </authorList>
    </citation>
    <scope>NUCLEOTIDE SEQUENCE [LARGE SCALE GENOMIC DNA]</scope>
    <source>
        <strain evidence="1 2">Cb vi76</strain>
    </source>
</reference>
<evidence type="ECO:0000313" key="2">
    <source>
        <dbReference type="Proteomes" id="UP000028547"/>
    </source>
</evidence>